<keyword evidence="3" id="KW-1185">Reference proteome</keyword>
<dbReference type="GO" id="GO:0016740">
    <property type="term" value="F:transferase activity"/>
    <property type="evidence" value="ECO:0007669"/>
    <property type="project" value="UniProtKB-KW"/>
</dbReference>
<dbReference type="InterPro" id="IPR036282">
    <property type="entry name" value="Glutathione-S-Trfase_C_sf"/>
</dbReference>
<dbReference type="Gene3D" id="3.40.30.10">
    <property type="entry name" value="Glutaredoxin"/>
    <property type="match status" value="1"/>
</dbReference>
<reference evidence="3" key="1">
    <citation type="submission" date="2019-01" db="EMBL/GenBank/DDBJ databases">
        <title>Gri0909 isolated from a small marine red alga.</title>
        <authorList>
            <person name="Kim J."/>
            <person name="Jeong S.E."/>
            <person name="Jeon C.O."/>
        </authorList>
    </citation>
    <scope>NUCLEOTIDE SEQUENCE [LARGE SCALE GENOMIC DNA]</scope>
    <source>
        <strain evidence="3">Gri0909</strain>
    </source>
</reference>
<dbReference type="Proteomes" id="UP000287447">
    <property type="component" value="Unassembled WGS sequence"/>
</dbReference>
<evidence type="ECO:0000313" key="3">
    <source>
        <dbReference type="Proteomes" id="UP000287447"/>
    </source>
</evidence>
<feature type="domain" description="GST N-terminal" evidence="1">
    <location>
        <begin position="10"/>
        <end position="89"/>
    </location>
</feature>
<dbReference type="PANTHER" id="PTHR44051">
    <property type="entry name" value="GLUTATHIONE S-TRANSFERASE-RELATED"/>
    <property type="match status" value="1"/>
</dbReference>
<protein>
    <submittedName>
        <fullName evidence="2">Glutathione S-transferase family protein</fullName>
    </submittedName>
</protein>
<accession>A0A437QJM7</accession>
<proteinExistence type="predicted"/>
<dbReference type="SFLD" id="SFLDS00019">
    <property type="entry name" value="Glutathione_Transferase_(cytos"/>
    <property type="match status" value="1"/>
</dbReference>
<dbReference type="Pfam" id="PF22041">
    <property type="entry name" value="GST_C_7"/>
    <property type="match status" value="1"/>
</dbReference>
<keyword evidence="2" id="KW-0808">Transferase</keyword>
<dbReference type="InterPro" id="IPR054416">
    <property type="entry name" value="GST_UstS-like_C"/>
</dbReference>
<dbReference type="CDD" id="cd03038">
    <property type="entry name" value="GST_N_etherase_LigE"/>
    <property type="match status" value="1"/>
</dbReference>
<dbReference type="InterPro" id="IPR004045">
    <property type="entry name" value="Glutathione_S-Trfase_N"/>
</dbReference>
<gene>
    <name evidence="2" type="ORF">EOI86_17850</name>
</gene>
<dbReference type="SUPFAM" id="SSF52833">
    <property type="entry name" value="Thioredoxin-like"/>
    <property type="match status" value="1"/>
</dbReference>
<dbReference type="EMBL" id="SADE01000003">
    <property type="protein sequence ID" value="RVU34716.1"/>
    <property type="molecule type" value="Genomic_DNA"/>
</dbReference>
<dbReference type="PROSITE" id="PS50404">
    <property type="entry name" value="GST_NTER"/>
    <property type="match status" value="1"/>
</dbReference>
<comment type="caution">
    <text evidence="2">The sequence shown here is derived from an EMBL/GenBank/DDBJ whole genome shotgun (WGS) entry which is preliminary data.</text>
</comment>
<dbReference type="Pfam" id="PF13409">
    <property type="entry name" value="GST_N_2"/>
    <property type="match status" value="1"/>
</dbReference>
<dbReference type="InterPro" id="IPR040079">
    <property type="entry name" value="Glutathione_S-Trfase"/>
</dbReference>
<dbReference type="Gene3D" id="1.20.1050.10">
    <property type="match status" value="1"/>
</dbReference>
<evidence type="ECO:0000313" key="2">
    <source>
        <dbReference type="EMBL" id="RVU34716.1"/>
    </source>
</evidence>
<dbReference type="SUPFAM" id="SSF47616">
    <property type="entry name" value="GST C-terminal domain-like"/>
    <property type="match status" value="1"/>
</dbReference>
<organism evidence="2 3">
    <name type="scientific">Hwanghaeella grinnelliae</name>
    <dbReference type="NCBI Taxonomy" id="2500179"/>
    <lineage>
        <taxon>Bacteria</taxon>
        <taxon>Pseudomonadati</taxon>
        <taxon>Pseudomonadota</taxon>
        <taxon>Alphaproteobacteria</taxon>
        <taxon>Rhodospirillales</taxon>
        <taxon>Rhodospirillaceae</taxon>
        <taxon>Hwanghaeella</taxon>
    </lineage>
</organism>
<dbReference type="PANTHER" id="PTHR44051:SF8">
    <property type="entry name" value="GLUTATHIONE S-TRANSFERASE GSTA"/>
    <property type="match status" value="1"/>
</dbReference>
<dbReference type="InterPro" id="IPR036249">
    <property type="entry name" value="Thioredoxin-like_sf"/>
</dbReference>
<dbReference type="AlphaFoldDB" id="A0A437QJM7"/>
<name>A0A437QJM7_9PROT</name>
<sequence length="235" mass="26999">MLMTITLYDLAGAEDDRRFSPYCWRIKMALAHKSLPVKEVPWRFTEKEAIGFTEQGRVPVIVDDGNGGKAIWDSWAIAEYLDEAYPEKLLFTEQSGKAATYFLKCWVERIVHPGVVKQVLVDIYNHLHEKDKDYFRTSREKVFGMGLEDVVAPADEILPEFRASLAPMRAVFERFDFLGGDSPAFADHIAFGPFAWARAISARKLLEEEDPIYAWRERMLDLYDGYARLSPGYDT</sequence>
<evidence type="ECO:0000259" key="1">
    <source>
        <dbReference type="PROSITE" id="PS50404"/>
    </source>
</evidence>
<dbReference type="OrthoDB" id="508035at2"/>